<evidence type="ECO:0000313" key="3">
    <source>
        <dbReference type="Proteomes" id="UP001223420"/>
    </source>
</evidence>
<dbReference type="Proteomes" id="UP001223420">
    <property type="component" value="Unassembled WGS sequence"/>
</dbReference>
<name>A0AAJ1TJQ8_9HYPH</name>
<gene>
    <name evidence="2" type="ORF">QO001_000809</name>
</gene>
<feature type="transmembrane region" description="Helical" evidence="1">
    <location>
        <begin position="45"/>
        <end position="67"/>
    </location>
</feature>
<organism evidence="2 3">
    <name type="scientific">Methylobacterium brachiatum</name>
    <dbReference type="NCBI Taxonomy" id="269660"/>
    <lineage>
        <taxon>Bacteria</taxon>
        <taxon>Pseudomonadati</taxon>
        <taxon>Pseudomonadota</taxon>
        <taxon>Alphaproteobacteria</taxon>
        <taxon>Hyphomicrobiales</taxon>
        <taxon>Methylobacteriaceae</taxon>
        <taxon>Methylobacterium</taxon>
    </lineage>
</organism>
<keyword evidence="1" id="KW-0472">Membrane</keyword>
<dbReference type="EMBL" id="JAUSWL010000001">
    <property type="protein sequence ID" value="MDQ0541901.1"/>
    <property type="molecule type" value="Genomic_DNA"/>
</dbReference>
<sequence>MNSIDIRRSPLRIVGMLAVSCGFVAVGIGMLYAHPGTGRRAVAPGSFAELVAYGSIALFGLCAVLLLPKLFQRGPVVSVGPRGIFDRRLSTDWIPWEAIRAITPVQIQRQSMLVLEVDPNADAALPWTTWARRMARVNRAFGPYGYWMAAADLRGSFPALAEAVTRGRTCAESPGASAPSPVRKDP</sequence>
<dbReference type="AlphaFoldDB" id="A0AAJ1TJQ8"/>
<evidence type="ECO:0008006" key="4">
    <source>
        <dbReference type="Google" id="ProtNLM"/>
    </source>
</evidence>
<dbReference type="InterPro" id="IPR048136">
    <property type="entry name" value="STM3941-like"/>
</dbReference>
<evidence type="ECO:0000313" key="2">
    <source>
        <dbReference type="EMBL" id="MDQ0541901.1"/>
    </source>
</evidence>
<keyword evidence="1" id="KW-0812">Transmembrane</keyword>
<evidence type="ECO:0000256" key="1">
    <source>
        <dbReference type="SAM" id="Phobius"/>
    </source>
</evidence>
<feature type="transmembrane region" description="Helical" evidence="1">
    <location>
        <begin position="12"/>
        <end position="33"/>
    </location>
</feature>
<dbReference type="RefSeq" id="WP_230366565.1">
    <property type="nucleotide sequence ID" value="NZ_JAJALK010000006.1"/>
</dbReference>
<comment type="caution">
    <text evidence="2">The sequence shown here is derived from an EMBL/GenBank/DDBJ whole genome shotgun (WGS) entry which is preliminary data.</text>
</comment>
<protein>
    <recommendedName>
        <fullName evidence="4">PH domain-containing protein</fullName>
    </recommendedName>
</protein>
<reference evidence="2" key="1">
    <citation type="submission" date="2023-07" db="EMBL/GenBank/DDBJ databases">
        <title>Genomic Encyclopedia of Type Strains, Phase IV (KMG-IV): sequencing the most valuable type-strain genomes for metagenomic binning, comparative biology and taxonomic classification.</title>
        <authorList>
            <person name="Goeker M."/>
        </authorList>
    </citation>
    <scope>NUCLEOTIDE SEQUENCE</scope>
    <source>
        <strain evidence="2">DSM 19569</strain>
    </source>
</reference>
<dbReference type="NCBIfam" id="NF041635">
    <property type="entry name" value="STM3941_fam"/>
    <property type="match status" value="1"/>
</dbReference>
<accession>A0AAJ1TJQ8</accession>
<keyword evidence="1" id="KW-1133">Transmembrane helix</keyword>
<proteinExistence type="predicted"/>